<keyword evidence="1" id="KW-0472">Membrane</keyword>
<dbReference type="AlphaFoldDB" id="A0ABD5UDI2"/>
<sequence length="475" mass="50001">MSVRELVFEYKQSGARSVARNDRRVRESIQKTGRTAERESGKVQRWLDRNKQAINAISVATLAAVGGILSAAPSFRAAMSGIRASFTLLAHTIVSDVLPGGTNLASVALDLVNRFRSLDESIRRPISALVLVGGTIVGLLPVIAAFIKSAAAVGGALSGAVAAAKTAAVAIGAITGVAVSTVAAIAALVVAVGALAVAFITDFRGIRTKTLEVMDAVIDLSDVVSGFRRLVGAAGRLLTGDFGGALELARLGLRDLWLAGAQTRQKVLLFIRQMVAGVIERLLAWRKRSVKIAVQIRDAVVQRITDMTTRVLELLSLAREMAAKGRAWVSGLARGVSERAGELVDAFRNMASRVARAFKDRFNDLIPSVISIPSVSIDIPDILGGGSRTVGGGYLSLPQLDTGGRIASDGLAMLHAGERIMPAAQVRERGPQPTGGDTVTVDTVNIMVQGSGDGRIDGQNIAREFERELSDRGAN</sequence>
<evidence type="ECO:0008006" key="4">
    <source>
        <dbReference type="Google" id="ProtNLM"/>
    </source>
</evidence>
<name>A0ABD5UDI2_9EURY</name>
<proteinExistence type="predicted"/>
<gene>
    <name evidence="2" type="ORF">ACFQEY_00510</name>
</gene>
<evidence type="ECO:0000313" key="2">
    <source>
        <dbReference type="EMBL" id="MFC6887540.1"/>
    </source>
</evidence>
<feature type="transmembrane region" description="Helical" evidence="1">
    <location>
        <begin position="126"/>
        <end position="147"/>
    </location>
</feature>
<dbReference type="EMBL" id="JBHSXI010000001">
    <property type="protein sequence ID" value="MFC6887540.1"/>
    <property type="molecule type" value="Genomic_DNA"/>
</dbReference>
<evidence type="ECO:0000313" key="3">
    <source>
        <dbReference type="Proteomes" id="UP001596333"/>
    </source>
</evidence>
<keyword evidence="1" id="KW-0812">Transmembrane</keyword>
<protein>
    <recommendedName>
        <fullName evidence="4">Phage tail tape measure protein</fullName>
    </recommendedName>
</protein>
<dbReference type="Proteomes" id="UP001596333">
    <property type="component" value="Unassembled WGS sequence"/>
</dbReference>
<feature type="transmembrane region" description="Helical" evidence="1">
    <location>
        <begin position="167"/>
        <end position="200"/>
    </location>
</feature>
<reference evidence="2 3" key="1">
    <citation type="journal article" date="2019" name="Int. J. Syst. Evol. Microbiol.">
        <title>The Global Catalogue of Microorganisms (GCM) 10K type strain sequencing project: providing services to taxonomists for standard genome sequencing and annotation.</title>
        <authorList>
            <consortium name="The Broad Institute Genomics Platform"/>
            <consortium name="The Broad Institute Genome Sequencing Center for Infectious Disease"/>
            <person name="Wu L."/>
            <person name="Ma J."/>
        </authorList>
    </citation>
    <scope>NUCLEOTIDE SEQUENCE [LARGE SCALE GENOMIC DNA]</scope>
    <source>
        <strain evidence="2 3">Y73</strain>
    </source>
</reference>
<accession>A0ABD5UDI2</accession>
<dbReference type="RefSeq" id="WP_379763696.1">
    <property type="nucleotide sequence ID" value="NZ_JBHSXI010000001.1"/>
</dbReference>
<comment type="caution">
    <text evidence="2">The sequence shown here is derived from an EMBL/GenBank/DDBJ whole genome shotgun (WGS) entry which is preliminary data.</text>
</comment>
<keyword evidence="3" id="KW-1185">Reference proteome</keyword>
<keyword evidence="1" id="KW-1133">Transmembrane helix</keyword>
<organism evidence="2 3">
    <name type="scientific">Halorubrum trueperi</name>
    <dbReference type="NCBI Taxonomy" id="2004704"/>
    <lineage>
        <taxon>Archaea</taxon>
        <taxon>Methanobacteriati</taxon>
        <taxon>Methanobacteriota</taxon>
        <taxon>Stenosarchaea group</taxon>
        <taxon>Halobacteria</taxon>
        <taxon>Halobacteriales</taxon>
        <taxon>Haloferacaceae</taxon>
        <taxon>Halorubrum</taxon>
    </lineage>
</organism>
<feature type="transmembrane region" description="Helical" evidence="1">
    <location>
        <begin position="53"/>
        <end position="75"/>
    </location>
</feature>
<evidence type="ECO:0000256" key="1">
    <source>
        <dbReference type="SAM" id="Phobius"/>
    </source>
</evidence>